<organism evidence="2 3">
    <name type="scientific">Solanum pinnatisectum</name>
    <name type="common">tansyleaf nightshade</name>
    <dbReference type="NCBI Taxonomy" id="50273"/>
    <lineage>
        <taxon>Eukaryota</taxon>
        <taxon>Viridiplantae</taxon>
        <taxon>Streptophyta</taxon>
        <taxon>Embryophyta</taxon>
        <taxon>Tracheophyta</taxon>
        <taxon>Spermatophyta</taxon>
        <taxon>Magnoliopsida</taxon>
        <taxon>eudicotyledons</taxon>
        <taxon>Gunneridae</taxon>
        <taxon>Pentapetalae</taxon>
        <taxon>asterids</taxon>
        <taxon>lamiids</taxon>
        <taxon>Solanales</taxon>
        <taxon>Solanaceae</taxon>
        <taxon>Solanoideae</taxon>
        <taxon>Solaneae</taxon>
        <taxon>Solanum</taxon>
    </lineage>
</organism>
<gene>
    <name evidence="2" type="ORF">R3W88_015066</name>
</gene>
<protein>
    <recommendedName>
        <fullName evidence="1">F-box associated beta-propeller type 1 domain-containing protein</fullName>
    </recommendedName>
</protein>
<sequence>MDWMHFSSSSVFVKGKFHWTANTHDYNECEVGEIISFGLADENVGKVEQPYYGEGKSISELGVLGGDLGGFSHHLTIGVDVWIMKEYGVKESWTKMCTIEYPKLKRY</sequence>
<evidence type="ECO:0000313" key="2">
    <source>
        <dbReference type="EMBL" id="KAK4716728.1"/>
    </source>
</evidence>
<proteinExistence type="predicted"/>
<dbReference type="EMBL" id="JAWPEI010000009">
    <property type="protein sequence ID" value="KAK4716728.1"/>
    <property type="molecule type" value="Genomic_DNA"/>
</dbReference>
<dbReference type="NCBIfam" id="TIGR01640">
    <property type="entry name" value="F_box_assoc_1"/>
    <property type="match status" value="1"/>
</dbReference>
<dbReference type="Pfam" id="PF07734">
    <property type="entry name" value="FBA_1"/>
    <property type="match status" value="1"/>
</dbReference>
<dbReference type="Proteomes" id="UP001311915">
    <property type="component" value="Unassembled WGS sequence"/>
</dbReference>
<name>A0AAV9KUS5_9SOLN</name>
<keyword evidence="3" id="KW-1185">Reference proteome</keyword>
<comment type="caution">
    <text evidence="2">The sequence shown here is derived from an EMBL/GenBank/DDBJ whole genome shotgun (WGS) entry which is preliminary data.</text>
</comment>
<dbReference type="InterPro" id="IPR017451">
    <property type="entry name" value="F-box-assoc_interact_dom"/>
</dbReference>
<evidence type="ECO:0000259" key="1">
    <source>
        <dbReference type="Pfam" id="PF07734"/>
    </source>
</evidence>
<reference evidence="2 3" key="1">
    <citation type="submission" date="2023-10" db="EMBL/GenBank/DDBJ databases">
        <title>Genome-Wide Identification Analysis in wild type Solanum Pinnatisectum Reveals Some Genes Defensing Phytophthora Infestans.</title>
        <authorList>
            <person name="Sun C."/>
        </authorList>
    </citation>
    <scope>NUCLEOTIDE SEQUENCE [LARGE SCALE GENOMIC DNA]</scope>
    <source>
        <strain evidence="2">LQN</strain>
        <tissue evidence="2">Leaf</tissue>
    </source>
</reference>
<dbReference type="AlphaFoldDB" id="A0AAV9KUS5"/>
<dbReference type="InterPro" id="IPR006527">
    <property type="entry name" value="F-box-assoc_dom_typ1"/>
</dbReference>
<evidence type="ECO:0000313" key="3">
    <source>
        <dbReference type="Proteomes" id="UP001311915"/>
    </source>
</evidence>
<accession>A0AAV9KUS5</accession>
<feature type="domain" description="F-box associated beta-propeller type 1" evidence="1">
    <location>
        <begin position="3"/>
        <end position="100"/>
    </location>
</feature>